<evidence type="ECO:0000256" key="2">
    <source>
        <dbReference type="ARBA" id="ARBA00022475"/>
    </source>
</evidence>
<reference evidence="9 10" key="1">
    <citation type="submission" date="2018-12" db="EMBL/GenBank/DDBJ databases">
        <title>The whole draft genome of Aquabacterium sp. SJQ9.</title>
        <authorList>
            <person name="Sun L."/>
            <person name="Gao X."/>
            <person name="Chen W."/>
            <person name="Huang K."/>
        </authorList>
    </citation>
    <scope>NUCLEOTIDE SEQUENCE [LARGE SCALE GENOMIC DNA]</scope>
    <source>
        <strain evidence="9 10">SJQ9</strain>
    </source>
</reference>
<evidence type="ECO:0000256" key="4">
    <source>
        <dbReference type="ARBA" id="ARBA00022840"/>
    </source>
</evidence>
<dbReference type="InterPro" id="IPR004606">
    <property type="entry name" value="Mop_domain"/>
</dbReference>
<keyword evidence="10" id="KW-1185">Reference proteome</keyword>
<dbReference type="EMBL" id="RSED01000001">
    <property type="protein sequence ID" value="RRS06215.1"/>
    <property type="molecule type" value="Genomic_DNA"/>
</dbReference>
<evidence type="ECO:0000259" key="7">
    <source>
        <dbReference type="PROSITE" id="PS50893"/>
    </source>
</evidence>
<accession>A0A426VH51</accession>
<dbReference type="InterPro" id="IPR003439">
    <property type="entry name" value="ABC_transporter-like_ATP-bd"/>
</dbReference>
<evidence type="ECO:0000256" key="6">
    <source>
        <dbReference type="SAM" id="MobiDB-lite"/>
    </source>
</evidence>
<sequence length="406" mass="44017">MGAAALAPPRPAPGCARGEPVSRGTPSPPAPLAVELRLRRAGLDIQAQFRVAPGHVCALVGRPGSGKTALMQCAAGLIPAQSGRVSVGTDVLYDSPTGLNSPPESRRFAWVDGRGLLFPHMNVRRNLEYGYKRAAAPRHQIDYESVLDWLDLKSLLALWPHQLAPAQRQRVALARALLSMPSALFLRDPLGQVPTHEQPALLELLGEMRTRFRLPTVFMSPRIDEAIRLADDVVILHEGRVASAGPLARVLSDVSLSTFLEGVHAGCVLEGRVSQHDIEWLLTEVDVAGQRVTIPALLQAEGKRVRLKIRARDINIHREALPDSSISNQLRGRITQVMLAGNNGAYGAVAVELHRLLDLHDSNPPPAEAVVWSLLTRRTIEQMGLAPGQDCHVSFKAMAVTVAPRA</sequence>
<keyword evidence="2" id="KW-1003">Cell membrane</keyword>
<comment type="caution">
    <text evidence="9">The sequence shown here is derived from an EMBL/GenBank/DDBJ whole genome shotgun (WGS) entry which is preliminary data.</text>
</comment>
<name>A0A426VH51_9BURK</name>
<dbReference type="Gene3D" id="2.40.50.100">
    <property type="match status" value="1"/>
</dbReference>
<feature type="domain" description="ABC transporter" evidence="7">
    <location>
        <begin position="16"/>
        <end position="263"/>
    </location>
</feature>
<feature type="region of interest" description="Disordered" evidence="6">
    <location>
        <begin position="1"/>
        <end position="30"/>
    </location>
</feature>
<dbReference type="PANTHER" id="PTHR43514">
    <property type="entry name" value="ABC TRANSPORTER I FAMILY MEMBER 10"/>
    <property type="match status" value="1"/>
</dbReference>
<keyword evidence="3" id="KW-0547">Nucleotide-binding</keyword>
<organism evidence="9 10">
    <name type="scientific">Aquabacterium soli</name>
    <dbReference type="NCBI Taxonomy" id="2493092"/>
    <lineage>
        <taxon>Bacteria</taxon>
        <taxon>Pseudomonadati</taxon>
        <taxon>Pseudomonadota</taxon>
        <taxon>Betaproteobacteria</taxon>
        <taxon>Burkholderiales</taxon>
        <taxon>Aquabacterium</taxon>
    </lineage>
</organism>
<evidence type="ECO:0000256" key="5">
    <source>
        <dbReference type="PROSITE-ProRule" id="PRU01213"/>
    </source>
</evidence>
<keyword evidence="1" id="KW-0813">Transport</keyword>
<dbReference type="InterPro" id="IPR003593">
    <property type="entry name" value="AAA+_ATPase"/>
</dbReference>
<proteinExistence type="predicted"/>
<feature type="compositionally biased region" description="Low complexity" evidence="6">
    <location>
        <begin position="1"/>
        <end position="19"/>
    </location>
</feature>
<dbReference type="GO" id="GO:0005524">
    <property type="term" value="F:ATP binding"/>
    <property type="evidence" value="ECO:0007669"/>
    <property type="project" value="UniProtKB-KW"/>
</dbReference>
<dbReference type="GO" id="GO:0016887">
    <property type="term" value="F:ATP hydrolysis activity"/>
    <property type="evidence" value="ECO:0007669"/>
    <property type="project" value="InterPro"/>
</dbReference>
<dbReference type="SUPFAM" id="SSF52540">
    <property type="entry name" value="P-loop containing nucleoside triphosphate hydrolases"/>
    <property type="match status" value="1"/>
</dbReference>
<keyword evidence="5" id="KW-0500">Molybdenum</keyword>
<evidence type="ECO:0000256" key="1">
    <source>
        <dbReference type="ARBA" id="ARBA00022448"/>
    </source>
</evidence>
<dbReference type="PANTHER" id="PTHR43514:SF4">
    <property type="entry name" value="ABC TRANSPORTER I FAMILY MEMBER 10"/>
    <property type="match status" value="1"/>
</dbReference>
<evidence type="ECO:0000313" key="9">
    <source>
        <dbReference type="EMBL" id="RRS06215.1"/>
    </source>
</evidence>
<dbReference type="PROSITE" id="PS51866">
    <property type="entry name" value="MOP"/>
    <property type="match status" value="1"/>
</dbReference>
<dbReference type="GO" id="GO:0015689">
    <property type="term" value="P:molybdate ion transport"/>
    <property type="evidence" value="ECO:0007669"/>
    <property type="project" value="InterPro"/>
</dbReference>
<dbReference type="InterPro" id="IPR050334">
    <property type="entry name" value="Molybdenum_import_ModC"/>
</dbReference>
<dbReference type="AlphaFoldDB" id="A0A426VH51"/>
<feature type="domain" description="Mop" evidence="8">
    <location>
        <begin position="323"/>
        <end position="404"/>
    </location>
</feature>
<keyword evidence="2" id="KW-0472">Membrane</keyword>
<evidence type="ECO:0000313" key="10">
    <source>
        <dbReference type="Proteomes" id="UP000269265"/>
    </source>
</evidence>
<dbReference type="InterPro" id="IPR027417">
    <property type="entry name" value="P-loop_NTPase"/>
</dbReference>
<evidence type="ECO:0000256" key="3">
    <source>
        <dbReference type="ARBA" id="ARBA00022741"/>
    </source>
</evidence>
<dbReference type="SMART" id="SM00382">
    <property type="entry name" value="AAA"/>
    <property type="match status" value="1"/>
</dbReference>
<dbReference type="Pfam" id="PF00005">
    <property type="entry name" value="ABC_tran"/>
    <property type="match status" value="1"/>
</dbReference>
<evidence type="ECO:0000259" key="8">
    <source>
        <dbReference type="PROSITE" id="PS51866"/>
    </source>
</evidence>
<keyword evidence="4 9" id="KW-0067">ATP-binding</keyword>
<protein>
    <submittedName>
        <fullName evidence="9">ATP-binding cassette domain-containing protein</fullName>
    </submittedName>
</protein>
<dbReference type="Gene3D" id="3.40.50.300">
    <property type="entry name" value="P-loop containing nucleotide triphosphate hydrolases"/>
    <property type="match status" value="1"/>
</dbReference>
<dbReference type="SUPFAM" id="SSF50331">
    <property type="entry name" value="MOP-like"/>
    <property type="match status" value="1"/>
</dbReference>
<dbReference type="Proteomes" id="UP000269265">
    <property type="component" value="Unassembled WGS sequence"/>
</dbReference>
<dbReference type="InterPro" id="IPR008995">
    <property type="entry name" value="Mo/tungstate-bd_C_term_dom"/>
</dbReference>
<gene>
    <name evidence="9" type="ORF">EIP75_01065</name>
</gene>
<dbReference type="PROSITE" id="PS50893">
    <property type="entry name" value="ABC_TRANSPORTER_2"/>
    <property type="match status" value="1"/>
</dbReference>